<accession>A0A1F6U1C9</accession>
<comment type="caution">
    <text evidence="1">The sequence shown here is derived from an EMBL/GenBank/DDBJ whole genome shotgun (WGS) entry which is preliminary data.</text>
</comment>
<dbReference type="EMBL" id="MFTC01000048">
    <property type="protein sequence ID" value="OGI51188.1"/>
    <property type="molecule type" value="Genomic_DNA"/>
</dbReference>
<name>A0A1F6U1C9_9PROT</name>
<protein>
    <submittedName>
        <fullName evidence="1">Uncharacterized protein</fullName>
    </submittedName>
</protein>
<proteinExistence type="predicted"/>
<dbReference type="AlphaFoldDB" id="A0A1F6U1C9"/>
<evidence type="ECO:0000313" key="2">
    <source>
        <dbReference type="Proteomes" id="UP000179037"/>
    </source>
</evidence>
<gene>
    <name evidence="1" type="ORF">A3A87_01275</name>
</gene>
<evidence type="ECO:0000313" key="1">
    <source>
        <dbReference type="EMBL" id="OGI51188.1"/>
    </source>
</evidence>
<reference evidence="1 2" key="1">
    <citation type="journal article" date="2016" name="Nat. Commun.">
        <title>Thousands of microbial genomes shed light on interconnected biogeochemical processes in an aquifer system.</title>
        <authorList>
            <person name="Anantharaman K."/>
            <person name="Brown C.T."/>
            <person name="Hug L.A."/>
            <person name="Sharon I."/>
            <person name="Castelle C.J."/>
            <person name="Probst A.J."/>
            <person name="Thomas B.C."/>
            <person name="Singh A."/>
            <person name="Wilkins M.J."/>
            <person name="Karaoz U."/>
            <person name="Brodie E.L."/>
            <person name="Williams K.H."/>
            <person name="Hubbard S.S."/>
            <person name="Banfield J.F."/>
        </authorList>
    </citation>
    <scope>NUCLEOTIDE SEQUENCE [LARGE SCALE GENOMIC DNA]</scope>
</reference>
<organism evidence="1 2">
    <name type="scientific">Candidatus Muproteobacteria bacterium RIFCSPLOWO2_01_FULL_60_18</name>
    <dbReference type="NCBI Taxonomy" id="1817768"/>
    <lineage>
        <taxon>Bacteria</taxon>
        <taxon>Pseudomonadati</taxon>
        <taxon>Pseudomonadota</taxon>
        <taxon>Candidatus Muproteobacteria</taxon>
    </lineage>
</organism>
<dbReference type="Proteomes" id="UP000179037">
    <property type="component" value="Unassembled WGS sequence"/>
</dbReference>
<sequence length="96" mass="10575">MTSKSTSKAKTPIGQLLFRYRDTDTVAGVSRKTTARVAQTLGLTETQAIHLALARLAQETLPRYEADNGELTAKQLRAIKKLEPQGRMVTSENLFA</sequence>